<dbReference type="EMBL" id="VAHF01000012">
    <property type="protein sequence ID" value="TXG49896.1"/>
    <property type="molecule type" value="Genomic_DNA"/>
</dbReference>
<sequence length="468" mass="50275">MLKIYGNEYDIRGTVNYYKHQPTFLVKTESRDLLFLLSETFSAPRKGIMVRSSQDSSSTHASSPYDEHLHSPVRRCIQRKGYPSQISFQFTGTTHIHTAMAMMDAESFSLPPADGFFVMPTHEARPQYLRTRGYPSQISNVIHSPFAGGGNGVRISEYSSPGNNPQPPLSFRYVPFTHVNEFTGVQTPTTGRGSSGAGYHQRTQNAGNIGPAPFLHTDVAGPEYPRDWRYPQPSGVQTPTAGRGSSGAGYHQRTQNAANIGPAPFLHTDVAGPEYPRDWRYPQPSGGLYNGGFTSGAQMDAVRPGSVTGVQTPAVGLGPAVPGPNIGPAPFLHTDVAGPEYPRDWRYPQPSGGLYHGGFTSGAQMDAVRPGSVTGVQTPAVGLGPTGSSGVGYNQLSPIATLGFAGQTSQAPFVPEHDTQAAAPPPTLDQQLFPTSRATAANNTFAEDFLPPAVSDNFMHMLEPRFRV</sequence>
<name>A0A5C7H0T5_9ROSI</name>
<dbReference type="OrthoDB" id="10517552at2759"/>
<accession>A0A5C7H0T5</accession>
<evidence type="ECO:0000313" key="3">
    <source>
        <dbReference type="Proteomes" id="UP000323000"/>
    </source>
</evidence>
<keyword evidence="3" id="KW-1185">Reference proteome</keyword>
<evidence type="ECO:0000313" key="2">
    <source>
        <dbReference type="EMBL" id="TXG49896.1"/>
    </source>
</evidence>
<protein>
    <submittedName>
        <fullName evidence="2">Uncharacterized protein</fullName>
    </submittedName>
</protein>
<comment type="caution">
    <text evidence="2">The sequence shown here is derived from an EMBL/GenBank/DDBJ whole genome shotgun (WGS) entry which is preliminary data.</text>
</comment>
<dbReference type="Proteomes" id="UP000323000">
    <property type="component" value="Chromosome 12"/>
</dbReference>
<feature type="compositionally biased region" description="Low complexity" evidence="1">
    <location>
        <begin position="52"/>
        <end position="63"/>
    </location>
</feature>
<gene>
    <name evidence="2" type="ORF">EZV62_025771</name>
</gene>
<organism evidence="2 3">
    <name type="scientific">Acer yangbiense</name>
    <dbReference type="NCBI Taxonomy" id="1000413"/>
    <lineage>
        <taxon>Eukaryota</taxon>
        <taxon>Viridiplantae</taxon>
        <taxon>Streptophyta</taxon>
        <taxon>Embryophyta</taxon>
        <taxon>Tracheophyta</taxon>
        <taxon>Spermatophyta</taxon>
        <taxon>Magnoliopsida</taxon>
        <taxon>eudicotyledons</taxon>
        <taxon>Gunneridae</taxon>
        <taxon>Pentapetalae</taxon>
        <taxon>rosids</taxon>
        <taxon>malvids</taxon>
        <taxon>Sapindales</taxon>
        <taxon>Sapindaceae</taxon>
        <taxon>Hippocastanoideae</taxon>
        <taxon>Acereae</taxon>
        <taxon>Acer</taxon>
    </lineage>
</organism>
<proteinExistence type="predicted"/>
<evidence type="ECO:0000256" key="1">
    <source>
        <dbReference type="SAM" id="MobiDB-lite"/>
    </source>
</evidence>
<reference evidence="3" key="1">
    <citation type="journal article" date="2019" name="Gigascience">
        <title>De novo genome assembly of the endangered Acer yangbiense, a plant species with extremely small populations endemic to Yunnan Province, China.</title>
        <authorList>
            <person name="Yang J."/>
            <person name="Wariss H.M."/>
            <person name="Tao L."/>
            <person name="Zhang R."/>
            <person name="Yun Q."/>
            <person name="Hollingsworth P."/>
            <person name="Dao Z."/>
            <person name="Luo G."/>
            <person name="Guo H."/>
            <person name="Ma Y."/>
            <person name="Sun W."/>
        </authorList>
    </citation>
    <scope>NUCLEOTIDE SEQUENCE [LARGE SCALE GENOMIC DNA]</scope>
    <source>
        <strain evidence="3">cv. Malutang</strain>
    </source>
</reference>
<dbReference type="AlphaFoldDB" id="A0A5C7H0T5"/>
<feature type="region of interest" description="Disordered" evidence="1">
    <location>
        <begin position="49"/>
        <end position="69"/>
    </location>
</feature>
<feature type="region of interest" description="Disordered" evidence="1">
    <location>
        <begin position="184"/>
        <end position="283"/>
    </location>
</feature>